<dbReference type="GO" id="GO:0003700">
    <property type="term" value="F:DNA-binding transcription factor activity"/>
    <property type="evidence" value="ECO:0007669"/>
    <property type="project" value="InterPro"/>
</dbReference>
<reference evidence="5 7" key="1">
    <citation type="submission" date="2018-01" db="EMBL/GenBank/DDBJ databases">
        <authorList>
            <person name="Gaut B.S."/>
            <person name="Morton B.R."/>
            <person name="Clegg M.T."/>
            <person name="Duvall M.R."/>
        </authorList>
    </citation>
    <scope>NUCLEOTIDE SEQUENCE [LARGE SCALE GENOMIC DNA]</scope>
    <source>
        <strain evidence="5">Cupriavidus taiwanensis LMG 19425</strain>
        <plasmid evidence="7">Plasmid ii</plasmid>
    </source>
</reference>
<dbReference type="AlphaFoldDB" id="A0A375I5L9"/>
<gene>
    <name evidence="6" type="ORF">CT19425_MP40083</name>
    <name evidence="5" type="ORF">CT19425_U350053</name>
</gene>
<dbReference type="InterPro" id="IPR036390">
    <property type="entry name" value="WH_DNA-bd_sf"/>
</dbReference>
<sequence length="316" mass="35822">MTMPAQHSLEPYDTMTQDRSIPTQIVEFIQTERLPVGAHLRAQMLADRLRVSRTPVNDALAILHDKGLLRREKNRGFFLAQSLDTPAAQLAQELGITEPDIVGDAYFQIAEDLLSGSLPTEVPELTIRQRYGLTATQLNAVLTRITQEGWGERNPGYGWTFSTMLTTPDSLLQSYRMRLALEPAALLEPGYRLDAQVIARLRAAEQHLLDGGIQTDTADQLHDRGVRFHESLVEGSGNPFFIDTIRRVNRVRRLLSYRSMRERTRYEEHARQHMHLLDLLERGRNADASAAMRDHLDHTLAALANIRSILKSEEPD</sequence>
<dbReference type="SUPFAM" id="SSF46785">
    <property type="entry name" value="Winged helix' DNA-binding domain"/>
    <property type="match status" value="1"/>
</dbReference>
<feature type="domain" description="HTH gntR-type" evidence="4">
    <location>
        <begin position="15"/>
        <end position="82"/>
    </location>
</feature>
<dbReference type="PANTHER" id="PTHR43537">
    <property type="entry name" value="TRANSCRIPTIONAL REGULATOR, GNTR FAMILY"/>
    <property type="match status" value="1"/>
</dbReference>
<dbReference type="SMART" id="SM00895">
    <property type="entry name" value="FCD"/>
    <property type="match status" value="1"/>
</dbReference>
<evidence type="ECO:0000313" key="7">
    <source>
        <dbReference type="Proteomes" id="UP000255505"/>
    </source>
</evidence>
<dbReference type="InterPro" id="IPR000524">
    <property type="entry name" value="Tscrpt_reg_HTH_GntR"/>
</dbReference>
<name>A0A375I5L9_9BURK</name>
<evidence type="ECO:0000313" key="6">
    <source>
        <dbReference type="EMBL" id="SPK74888.1"/>
    </source>
</evidence>
<organism evidence="5 7">
    <name type="scientific">Cupriavidus taiwanensis</name>
    <dbReference type="NCBI Taxonomy" id="164546"/>
    <lineage>
        <taxon>Bacteria</taxon>
        <taxon>Pseudomonadati</taxon>
        <taxon>Pseudomonadota</taxon>
        <taxon>Betaproteobacteria</taxon>
        <taxon>Burkholderiales</taxon>
        <taxon>Burkholderiaceae</taxon>
        <taxon>Cupriavidus</taxon>
    </lineage>
</organism>
<evidence type="ECO:0000313" key="5">
    <source>
        <dbReference type="EMBL" id="SPK70083.1"/>
    </source>
</evidence>
<dbReference type="EMBL" id="OOEF01000029">
    <property type="protein sequence ID" value="SPK70083.1"/>
    <property type="molecule type" value="Genomic_DNA"/>
</dbReference>
<dbReference type="Gene3D" id="1.20.120.530">
    <property type="entry name" value="GntR ligand-binding domain-like"/>
    <property type="match status" value="1"/>
</dbReference>
<proteinExistence type="predicted"/>
<dbReference type="SMART" id="SM00345">
    <property type="entry name" value="HTH_GNTR"/>
    <property type="match status" value="1"/>
</dbReference>
<dbReference type="PROSITE" id="PS50949">
    <property type="entry name" value="HTH_GNTR"/>
    <property type="match status" value="1"/>
</dbReference>
<evidence type="ECO:0000256" key="2">
    <source>
        <dbReference type="ARBA" id="ARBA00023125"/>
    </source>
</evidence>
<dbReference type="Proteomes" id="UP000255505">
    <property type="component" value="Unassembled WGS sequence"/>
</dbReference>
<evidence type="ECO:0000256" key="3">
    <source>
        <dbReference type="ARBA" id="ARBA00023163"/>
    </source>
</evidence>
<protein>
    <submittedName>
        <fullName evidence="5">GntR family transcriptional regulator</fullName>
    </submittedName>
</protein>
<dbReference type="InterPro" id="IPR011711">
    <property type="entry name" value="GntR_C"/>
</dbReference>
<keyword evidence="6" id="KW-0614">Plasmid</keyword>
<geneLocation type="plasmid" evidence="6">
    <name>II</name>
</geneLocation>
<dbReference type="SUPFAM" id="SSF48008">
    <property type="entry name" value="GntR ligand-binding domain-like"/>
    <property type="match status" value="1"/>
</dbReference>
<evidence type="ECO:0000259" key="4">
    <source>
        <dbReference type="PROSITE" id="PS50949"/>
    </source>
</evidence>
<dbReference type="PANTHER" id="PTHR43537:SF49">
    <property type="entry name" value="TRANSCRIPTIONAL REGULATORY PROTEIN"/>
    <property type="match status" value="1"/>
</dbReference>
<dbReference type="EMBL" id="LT991977">
    <property type="protein sequence ID" value="SPK74888.1"/>
    <property type="molecule type" value="Genomic_DNA"/>
</dbReference>
<dbReference type="GO" id="GO:0003677">
    <property type="term" value="F:DNA binding"/>
    <property type="evidence" value="ECO:0007669"/>
    <property type="project" value="UniProtKB-KW"/>
</dbReference>
<dbReference type="Gene3D" id="1.10.10.10">
    <property type="entry name" value="Winged helix-like DNA-binding domain superfamily/Winged helix DNA-binding domain"/>
    <property type="match status" value="1"/>
</dbReference>
<dbReference type="Pfam" id="PF07729">
    <property type="entry name" value="FCD"/>
    <property type="match status" value="1"/>
</dbReference>
<dbReference type="InterPro" id="IPR008920">
    <property type="entry name" value="TF_FadR/GntR_C"/>
</dbReference>
<keyword evidence="2" id="KW-0238">DNA-binding</keyword>
<evidence type="ECO:0000256" key="1">
    <source>
        <dbReference type="ARBA" id="ARBA00023015"/>
    </source>
</evidence>
<accession>A0A375I5L9</accession>
<keyword evidence="3" id="KW-0804">Transcription</keyword>
<dbReference type="InterPro" id="IPR036388">
    <property type="entry name" value="WH-like_DNA-bd_sf"/>
</dbReference>
<keyword evidence="1" id="KW-0805">Transcription regulation</keyword>
<dbReference type="Pfam" id="PF00392">
    <property type="entry name" value="GntR"/>
    <property type="match status" value="1"/>
</dbReference>
<dbReference type="Proteomes" id="UP000255505">
    <property type="component" value="Plasmid II"/>
</dbReference>